<reference evidence="6 7" key="1">
    <citation type="submission" date="2017-11" db="EMBL/GenBank/DDBJ databases">
        <title>Genome-resolved metagenomics identifies genetic mobility, metabolic interactions, and unexpected diversity in perchlorate-reducing communities.</title>
        <authorList>
            <person name="Barnum T.P."/>
            <person name="Figueroa I.A."/>
            <person name="Carlstrom C.I."/>
            <person name="Lucas L.N."/>
            <person name="Engelbrektson A.L."/>
            <person name="Coates J.D."/>
        </authorList>
    </citation>
    <scope>NUCLEOTIDE SEQUENCE [LARGE SCALE GENOMIC DNA]</scope>
    <source>
        <strain evidence="6">BM301</strain>
    </source>
</reference>
<keyword evidence="3" id="KW-0238">DNA-binding</keyword>
<dbReference type="PROSITE" id="PS50931">
    <property type="entry name" value="HTH_LYSR"/>
    <property type="match status" value="1"/>
</dbReference>
<dbReference type="GO" id="GO:0043565">
    <property type="term" value="F:sequence-specific DNA binding"/>
    <property type="evidence" value="ECO:0007669"/>
    <property type="project" value="TreeGrafter"/>
</dbReference>
<dbReference type="InterPro" id="IPR058163">
    <property type="entry name" value="LysR-type_TF_proteobact-type"/>
</dbReference>
<evidence type="ECO:0000259" key="5">
    <source>
        <dbReference type="PROSITE" id="PS50931"/>
    </source>
</evidence>
<dbReference type="EMBL" id="PKUN01000031">
    <property type="protein sequence ID" value="PLX59624.1"/>
    <property type="molecule type" value="Genomic_DNA"/>
</dbReference>
<evidence type="ECO:0000313" key="6">
    <source>
        <dbReference type="EMBL" id="PLX59624.1"/>
    </source>
</evidence>
<feature type="domain" description="HTH lysR-type" evidence="5">
    <location>
        <begin position="1"/>
        <end position="59"/>
    </location>
</feature>
<dbReference type="PANTHER" id="PTHR30537">
    <property type="entry name" value="HTH-TYPE TRANSCRIPTIONAL REGULATOR"/>
    <property type="match status" value="1"/>
</dbReference>
<keyword evidence="2" id="KW-0805">Transcription regulation</keyword>
<dbReference type="FunFam" id="3.40.190.290:FF:000001">
    <property type="entry name" value="Transcriptional regulator, LysR family"/>
    <property type="match status" value="1"/>
</dbReference>
<comment type="caution">
    <text evidence="6">The sequence shown here is derived from an EMBL/GenBank/DDBJ whole genome shotgun (WGS) entry which is preliminary data.</text>
</comment>
<dbReference type="InterPro" id="IPR005119">
    <property type="entry name" value="LysR_subst-bd"/>
</dbReference>
<protein>
    <submittedName>
        <fullName evidence="6">LysR family transcriptional regulator</fullName>
    </submittedName>
</protein>
<sequence>MDRFQEMQTFCAVVDAGSFVKAADALHMSKPAVSRYVADLEARLGVRLLHRTTRRLSLTEEGAVFNTRCRELLSGLEEAEAEVSSRSGAARGLLRVNVPVSFGIQTLAPLWDAFHELHPQVRLNVELSDRVVDVVEEGYDLAIRIATLSSSSLISKRLASTRIVLCASPEYLNKYGEPSNPADLAEHKVIGYSYWLDADAWEFEGPEGPVNVKIHPWMFTNNGDTCRAVALAHQGIILQPTFLVGDDLAAGRLVEILPQYRSIELGIYAVYPTRKHVAPKVRALVNFLEEKLSELERC</sequence>
<dbReference type="SUPFAM" id="SSF53850">
    <property type="entry name" value="Periplasmic binding protein-like II"/>
    <property type="match status" value="1"/>
</dbReference>
<name>A0A2N6CRE7_9GAMM</name>
<dbReference type="Pfam" id="PF03466">
    <property type="entry name" value="LysR_substrate"/>
    <property type="match status" value="1"/>
</dbReference>
<dbReference type="PRINTS" id="PR00039">
    <property type="entry name" value="HTHLYSR"/>
</dbReference>
<dbReference type="RefSeq" id="WP_273441073.1">
    <property type="nucleotide sequence ID" value="NZ_PKUN01000031.1"/>
</dbReference>
<evidence type="ECO:0000313" key="7">
    <source>
        <dbReference type="Proteomes" id="UP000235015"/>
    </source>
</evidence>
<gene>
    <name evidence="6" type="ORF">C0630_19580</name>
</gene>
<dbReference type="GO" id="GO:0003700">
    <property type="term" value="F:DNA-binding transcription factor activity"/>
    <property type="evidence" value="ECO:0007669"/>
    <property type="project" value="InterPro"/>
</dbReference>
<dbReference type="Gene3D" id="3.40.190.290">
    <property type="match status" value="1"/>
</dbReference>
<dbReference type="SUPFAM" id="SSF46785">
    <property type="entry name" value="Winged helix' DNA-binding domain"/>
    <property type="match status" value="1"/>
</dbReference>
<evidence type="ECO:0000256" key="2">
    <source>
        <dbReference type="ARBA" id="ARBA00023015"/>
    </source>
</evidence>
<dbReference type="STRING" id="1111735.GCA_000428045_01174"/>
<dbReference type="CDD" id="cd08422">
    <property type="entry name" value="PBP2_CrgA_like"/>
    <property type="match status" value="1"/>
</dbReference>
<evidence type="ECO:0000256" key="1">
    <source>
        <dbReference type="ARBA" id="ARBA00009437"/>
    </source>
</evidence>
<evidence type="ECO:0000256" key="4">
    <source>
        <dbReference type="ARBA" id="ARBA00023163"/>
    </source>
</evidence>
<dbReference type="InterPro" id="IPR036388">
    <property type="entry name" value="WH-like_DNA-bd_sf"/>
</dbReference>
<dbReference type="Pfam" id="PF00126">
    <property type="entry name" value="HTH_1"/>
    <property type="match status" value="1"/>
</dbReference>
<dbReference type="InterPro" id="IPR036390">
    <property type="entry name" value="WH_DNA-bd_sf"/>
</dbReference>
<proteinExistence type="inferred from homology"/>
<accession>A0A2N6CRE7</accession>
<dbReference type="AlphaFoldDB" id="A0A2N6CRE7"/>
<organism evidence="6 7">
    <name type="scientific">Sedimenticola selenatireducens</name>
    <dbReference type="NCBI Taxonomy" id="191960"/>
    <lineage>
        <taxon>Bacteria</taxon>
        <taxon>Pseudomonadati</taxon>
        <taxon>Pseudomonadota</taxon>
        <taxon>Gammaproteobacteria</taxon>
        <taxon>Chromatiales</taxon>
        <taxon>Sedimenticolaceae</taxon>
        <taxon>Sedimenticola</taxon>
    </lineage>
</organism>
<dbReference type="FunFam" id="1.10.10.10:FF:000001">
    <property type="entry name" value="LysR family transcriptional regulator"/>
    <property type="match status" value="1"/>
</dbReference>
<evidence type="ECO:0000256" key="3">
    <source>
        <dbReference type="ARBA" id="ARBA00023125"/>
    </source>
</evidence>
<keyword evidence="4" id="KW-0804">Transcription</keyword>
<dbReference type="Proteomes" id="UP000235015">
    <property type="component" value="Unassembled WGS sequence"/>
</dbReference>
<comment type="similarity">
    <text evidence="1">Belongs to the LysR transcriptional regulatory family.</text>
</comment>
<dbReference type="PANTHER" id="PTHR30537:SF5">
    <property type="entry name" value="HTH-TYPE TRANSCRIPTIONAL ACTIVATOR TTDR-RELATED"/>
    <property type="match status" value="1"/>
</dbReference>
<dbReference type="InterPro" id="IPR000847">
    <property type="entry name" value="LysR_HTH_N"/>
</dbReference>
<dbReference type="Gene3D" id="1.10.10.10">
    <property type="entry name" value="Winged helix-like DNA-binding domain superfamily/Winged helix DNA-binding domain"/>
    <property type="match status" value="1"/>
</dbReference>
<dbReference type="GO" id="GO:0006351">
    <property type="term" value="P:DNA-templated transcription"/>
    <property type="evidence" value="ECO:0007669"/>
    <property type="project" value="TreeGrafter"/>
</dbReference>